<evidence type="ECO:0000313" key="2">
    <source>
        <dbReference type="EMBL" id="SDD16269.1"/>
    </source>
</evidence>
<dbReference type="STRING" id="1190417.SAMN05660690_3615"/>
<dbReference type="Pfam" id="PF04993">
    <property type="entry name" value="TfoX_N"/>
    <property type="match status" value="1"/>
</dbReference>
<dbReference type="Proteomes" id="UP000199416">
    <property type="component" value="Unassembled WGS sequence"/>
</dbReference>
<name>A0A1G6SHC6_9ACTN</name>
<reference evidence="3" key="1">
    <citation type="submission" date="2016-10" db="EMBL/GenBank/DDBJ databases">
        <authorList>
            <person name="Varghese N."/>
            <person name="Submissions S."/>
        </authorList>
    </citation>
    <scope>NUCLEOTIDE SEQUENCE [LARGE SCALE GENOMIC DNA]</scope>
    <source>
        <strain evidence="3">DSM 45421</strain>
    </source>
</reference>
<dbReference type="InterPro" id="IPR007076">
    <property type="entry name" value="TfoX_N"/>
</dbReference>
<accession>A0A1G6SHC6</accession>
<dbReference type="OrthoDB" id="214902at2"/>
<evidence type="ECO:0000313" key="3">
    <source>
        <dbReference type="Proteomes" id="UP000199416"/>
    </source>
</evidence>
<gene>
    <name evidence="2" type="ORF">SAMN05660690_3615</name>
</gene>
<dbReference type="SUPFAM" id="SSF159894">
    <property type="entry name" value="YgaC/TfoX-N like"/>
    <property type="match status" value="1"/>
</dbReference>
<sequence length="108" mass="11354">MAYDRETADRVRRMLAVRDDVVEKRMVGGGLSFSVGGRMCCGVTATGLLVRLGRDGVTAALAEPHVGPMVLGGRTLSGFVLVDRAGYATDPDLAAWVRRALALVAGHA</sequence>
<dbReference type="EMBL" id="FMZF01000005">
    <property type="protein sequence ID" value="SDD16269.1"/>
    <property type="molecule type" value="Genomic_DNA"/>
</dbReference>
<organism evidence="2 3">
    <name type="scientific">Geodermatophilus telluris</name>
    <dbReference type="NCBI Taxonomy" id="1190417"/>
    <lineage>
        <taxon>Bacteria</taxon>
        <taxon>Bacillati</taxon>
        <taxon>Actinomycetota</taxon>
        <taxon>Actinomycetes</taxon>
        <taxon>Geodermatophilales</taxon>
        <taxon>Geodermatophilaceae</taxon>
        <taxon>Geodermatophilus</taxon>
    </lineage>
</organism>
<protein>
    <submittedName>
        <fullName evidence="2">TfoX N-terminal domain-containing protein</fullName>
    </submittedName>
</protein>
<dbReference type="AlphaFoldDB" id="A0A1G6SHC6"/>
<evidence type="ECO:0000259" key="1">
    <source>
        <dbReference type="Pfam" id="PF04993"/>
    </source>
</evidence>
<feature type="domain" description="TfoX N-terminal" evidence="1">
    <location>
        <begin position="15"/>
        <end position="102"/>
    </location>
</feature>
<proteinExistence type="predicted"/>
<dbReference type="RefSeq" id="WP_091367337.1">
    <property type="nucleotide sequence ID" value="NZ_FMZF01000005.1"/>
</dbReference>
<keyword evidence="3" id="KW-1185">Reference proteome</keyword>